<proteinExistence type="predicted"/>
<comment type="caution">
    <text evidence="1">The sequence shown here is derived from an EMBL/GenBank/DDBJ whole genome shotgun (WGS) entry which is preliminary data.</text>
</comment>
<name>A0ABT6KSM5_9MYCO</name>
<reference evidence="1 2" key="1">
    <citation type="submission" date="2023-04" db="EMBL/GenBank/DDBJ databases">
        <title>Forest soil microbial communities from Buena Vista Peninsula, Colon Province, Panama.</title>
        <authorList>
            <person name="Bouskill N."/>
        </authorList>
    </citation>
    <scope>NUCLEOTIDE SEQUENCE [LARGE SCALE GENOMIC DNA]</scope>
    <source>
        <strain evidence="1 2">AC80</strain>
    </source>
</reference>
<evidence type="ECO:0008006" key="3">
    <source>
        <dbReference type="Google" id="ProtNLM"/>
    </source>
</evidence>
<evidence type="ECO:0000313" key="2">
    <source>
        <dbReference type="Proteomes" id="UP001160130"/>
    </source>
</evidence>
<accession>A0ABT6KSM5</accession>
<dbReference type="Proteomes" id="UP001160130">
    <property type="component" value="Unassembled WGS sequence"/>
</dbReference>
<sequence length="736" mass="78192">MSVDPRSTSMSDNLIRNSWRERLTGTEWASLSHAYGDAEDVPGWLEGVTDSATVEESVQELWAAVLHQGTIYDSTPPAMEVLGSMLGARTTANPDLVAWLLSMYSLSVEQYAAVEDLDADMMALVRDAQSSLATIAESVRPLVALDVSEAGVAALLVGAVGHADDDTVSALVARASRRPAGAVEWTCMATLVRLGCDVSALLADGDPGMVMAATLARIAGGSTEQPVVEALIADWALAVEVAPVTAVGVEDVAEWLSAVNPTAATRVFEALPSADEPTVNALVDVVLTSRSNAPDAIRRLLAFAAMPDSNPALMIHALRQLPPSEEVRDALVAVADRVQGGYRAQIGSSTHEADARADAALALLRSGDDRWSTLLARALVTNPAARALMVAASVNGVMGLGYAFARERSSGTVPLVEGIRRALRQAIPAESKSDGAGSLIDWIGTWPVHLASAAIPDLRALLPEKPRAVAGALAAWNDTDSIELLREAAQGGDAIVLLSLARLTKNISDFHRVLEADLEYVESEVLAHWGDRSDARFLDWCRDLVGSEPAGSVPGRENQVTALCCLADSSIEEAVQRWPVLRGIIDGGRGPIVEAINLATTWHTSNLLPASARDDLESLLADLVVTGRKNWSGPDYKVSAQAALGMLELGLPLSATPARITKIVTGAVDDRWTRETGIHLAERCATADAPVRTALVKKLRLLVDRDERFDSTGDPAIEDEHALARLRTVITRLEEA</sequence>
<protein>
    <recommendedName>
        <fullName evidence="3">HEAT repeat domain-containing protein</fullName>
    </recommendedName>
</protein>
<dbReference type="EMBL" id="JARXVE010000001">
    <property type="protein sequence ID" value="MDH6193725.1"/>
    <property type="molecule type" value="Genomic_DNA"/>
</dbReference>
<evidence type="ECO:0000313" key="1">
    <source>
        <dbReference type="EMBL" id="MDH6193725.1"/>
    </source>
</evidence>
<keyword evidence="2" id="KW-1185">Reference proteome</keyword>
<gene>
    <name evidence="1" type="ORF">M2272_000346</name>
</gene>
<organism evidence="1 2">
    <name type="scientific">Mycolicibacterium frederiksbergense</name>
    <dbReference type="NCBI Taxonomy" id="117567"/>
    <lineage>
        <taxon>Bacteria</taxon>
        <taxon>Bacillati</taxon>
        <taxon>Actinomycetota</taxon>
        <taxon>Actinomycetes</taxon>
        <taxon>Mycobacteriales</taxon>
        <taxon>Mycobacteriaceae</taxon>
        <taxon>Mycolicibacterium</taxon>
    </lineage>
</organism>